<dbReference type="OrthoDB" id="9802878at2"/>
<proteinExistence type="predicted"/>
<dbReference type="KEGG" id="mana:MAMMFC1_01720"/>
<reference evidence="1 2" key="1">
    <citation type="journal article" date="2018" name="Int. J. Syst. Evol. Microbiol.">
        <title>Methylomusa anaerophila gen. nov., sp. nov., an anaerobic methanol-utilizing bacterium isolated from a microbial fuel cell.</title>
        <authorList>
            <person name="Amano N."/>
            <person name="Yamamuro A."/>
            <person name="Miyahara M."/>
            <person name="Kouzuma A."/>
            <person name="Abe T."/>
            <person name="Watanabe K."/>
        </authorList>
    </citation>
    <scope>NUCLEOTIDE SEQUENCE [LARGE SCALE GENOMIC DNA]</scope>
    <source>
        <strain evidence="1 2">MMFC1</strain>
    </source>
</reference>
<evidence type="ECO:0000313" key="2">
    <source>
        <dbReference type="Proteomes" id="UP000276437"/>
    </source>
</evidence>
<organism evidence="1 2">
    <name type="scientific">Methylomusa anaerophila</name>
    <dbReference type="NCBI Taxonomy" id="1930071"/>
    <lineage>
        <taxon>Bacteria</taxon>
        <taxon>Bacillati</taxon>
        <taxon>Bacillota</taxon>
        <taxon>Negativicutes</taxon>
        <taxon>Selenomonadales</taxon>
        <taxon>Sporomusaceae</taxon>
        <taxon>Methylomusa</taxon>
    </lineage>
</organism>
<dbReference type="EMBL" id="AP018449">
    <property type="protein sequence ID" value="BBB91052.1"/>
    <property type="molecule type" value="Genomic_DNA"/>
</dbReference>
<name>A0A348AJ04_9FIRM</name>
<gene>
    <name evidence="1" type="ORF">MAMMFC1_01720</name>
</gene>
<protein>
    <submittedName>
        <fullName evidence="1">Uncharacterized protein</fullName>
    </submittedName>
</protein>
<keyword evidence="2" id="KW-1185">Reference proteome</keyword>
<accession>A0A348AJ04</accession>
<dbReference type="RefSeq" id="WP_126308117.1">
    <property type="nucleotide sequence ID" value="NZ_AP018449.1"/>
</dbReference>
<evidence type="ECO:0000313" key="1">
    <source>
        <dbReference type="EMBL" id="BBB91052.1"/>
    </source>
</evidence>
<sequence>MTPLILMDELCGFLRETVKDFRLSAKKYETAPVVYDGYLPLEDEPEQVCPYVIARITKVSDADKGSTTKIAILIGTRAEDDGFWRDCVNVAERIRQALLVNRVLAKRFRLQLPLEIIFPEGQMPYPEAVCALETIWTIPQPQPRLEENVYGENIPGWK</sequence>
<dbReference type="AlphaFoldDB" id="A0A348AJ04"/>
<dbReference type="Proteomes" id="UP000276437">
    <property type="component" value="Chromosome"/>
</dbReference>